<dbReference type="EMBL" id="CP096659">
    <property type="protein sequence ID" value="UPV73279.1"/>
    <property type="molecule type" value="Genomic_DNA"/>
</dbReference>
<evidence type="ECO:0000313" key="2">
    <source>
        <dbReference type="EMBL" id="UPV73279.1"/>
    </source>
</evidence>
<dbReference type="PANTHER" id="PTHR34610">
    <property type="entry name" value="SSL7007 PROTEIN"/>
    <property type="match status" value="1"/>
</dbReference>
<dbReference type="SUPFAM" id="SSF88723">
    <property type="entry name" value="PIN domain-like"/>
    <property type="match status" value="1"/>
</dbReference>
<accession>A0A8U0HQX2</accession>
<feature type="domain" description="PIN" evidence="1">
    <location>
        <begin position="4"/>
        <end position="118"/>
    </location>
</feature>
<protein>
    <submittedName>
        <fullName evidence="2">Putative toxin-antitoxin system toxin component, PIN family</fullName>
    </submittedName>
</protein>
<organism evidence="2 3">
    <name type="scientific">Halorussus limi</name>
    <dbReference type="NCBI Taxonomy" id="2938695"/>
    <lineage>
        <taxon>Archaea</taxon>
        <taxon>Methanobacteriati</taxon>
        <taxon>Methanobacteriota</taxon>
        <taxon>Stenosarchaea group</taxon>
        <taxon>Halobacteria</taxon>
        <taxon>Halobacteriales</taxon>
        <taxon>Haladaptataceae</taxon>
        <taxon>Halorussus</taxon>
    </lineage>
</organism>
<dbReference type="SMART" id="SM00670">
    <property type="entry name" value="PINc"/>
    <property type="match status" value="1"/>
</dbReference>
<dbReference type="PANTHER" id="PTHR34610:SF3">
    <property type="entry name" value="SSL7007 PROTEIN"/>
    <property type="match status" value="1"/>
</dbReference>
<evidence type="ECO:0000313" key="3">
    <source>
        <dbReference type="Proteomes" id="UP000830729"/>
    </source>
</evidence>
<proteinExistence type="predicted"/>
<dbReference type="KEGG" id="halx:M0R89_12065"/>
<sequence length="141" mass="15063">MSRPTVVFDTNVLVAELAFPDEPLACVALADAGEVEVAVSPALLAEFAAVLAYDHLPVSDLPPARRAERVERVLEFGRVVEPAVEIDAAADPDDDAVLECAVAAAADLVVSDDYHLRDRDGFAGVAVRTREAFLARYGESR</sequence>
<dbReference type="NCBIfam" id="TIGR00305">
    <property type="entry name" value="putative toxin-antitoxin system toxin component, PIN family"/>
    <property type="match status" value="1"/>
</dbReference>
<dbReference type="Proteomes" id="UP000830729">
    <property type="component" value="Chromosome"/>
</dbReference>
<dbReference type="Pfam" id="PF13470">
    <property type="entry name" value="PIN_3"/>
    <property type="match status" value="1"/>
</dbReference>
<dbReference type="InterPro" id="IPR002716">
    <property type="entry name" value="PIN_dom"/>
</dbReference>
<reference evidence="2 3" key="1">
    <citation type="submission" date="2022-04" db="EMBL/GenBank/DDBJ databases">
        <title>Diverse halophilic archaea isolated from saline environments.</title>
        <authorList>
            <person name="Cui H.-L."/>
        </authorList>
    </citation>
    <scope>NUCLEOTIDE SEQUENCE [LARGE SCALE GENOMIC DNA]</scope>
    <source>
        <strain evidence="2 3">XZYJT49</strain>
    </source>
</reference>
<name>A0A8U0HQX2_9EURY</name>
<keyword evidence="3" id="KW-1185">Reference proteome</keyword>
<dbReference type="AlphaFoldDB" id="A0A8U0HQX2"/>
<dbReference type="InterPro" id="IPR002850">
    <property type="entry name" value="PIN_toxin-like"/>
</dbReference>
<dbReference type="RefSeq" id="WP_248649335.1">
    <property type="nucleotide sequence ID" value="NZ_CP096659.1"/>
</dbReference>
<dbReference type="GeneID" id="72185946"/>
<dbReference type="InterPro" id="IPR029060">
    <property type="entry name" value="PIN-like_dom_sf"/>
</dbReference>
<evidence type="ECO:0000259" key="1">
    <source>
        <dbReference type="SMART" id="SM00670"/>
    </source>
</evidence>
<gene>
    <name evidence="2" type="ORF">M0R89_12065</name>
</gene>